<evidence type="ECO:0000313" key="3">
    <source>
        <dbReference type="Proteomes" id="UP000232323"/>
    </source>
</evidence>
<dbReference type="EMBL" id="BEGY01000028">
    <property type="protein sequence ID" value="GAX77990.1"/>
    <property type="molecule type" value="Genomic_DNA"/>
</dbReference>
<protein>
    <submittedName>
        <fullName evidence="2">Uncharacterized protein</fullName>
    </submittedName>
</protein>
<dbReference type="AlphaFoldDB" id="A0A250X5F7"/>
<evidence type="ECO:0000313" key="2">
    <source>
        <dbReference type="EMBL" id="GAX77990.1"/>
    </source>
</evidence>
<reference evidence="2 3" key="1">
    <citation type="submission" date="2017-08" db="EMBL/GenBank/DDBJ databases">
        <title>Acidophilic green algal genome provides insights into adaptation to an acidic environment.</title>
        <authorList>
            <person name="Hirooka S."/>
            <person name="Hirose Y."/>
            <person name="Kanesaki Y."/>
            <person name="Higuchi S."/>
            <person name="Fujiwara T."/>
            <person name="Onuma R."/>
            <person name="Era A."/>
            <person name="Ohbayashi R."/>
            <person name="Uzuka A."/>
            <person name="Nozaki H."/>
            <person name="Yoshikawa H."/>
            <person name="Miyagishima S.Y."/>
        </authorList>
    </citation>
    <scope>NUCLEOTIDE SEQUENCE [LARGE SCALE GENOMIC DNA]</scope>
    <source>
        <strain evidence="2 3">NIES-2499</strain>
    </source>
</reference>
<dbReference type="Proteomes" id="UP000232323">
    <property type="component" value="Unassembled WGS sequence"/>
</dbReference>
<organism evidence="2 3">
    <name type="scientific">Chlamydomonas eustigma</name>
    <dbReference type="NCBI Taxonomy" id="1157962"/>
    <lineage>
        <taxon>Eukaryota</taxon>
        <taxon>Viridiplantae</taxon>
        <taxon>Chlorophyta</taxon>
        <taxon>core chlorophytes</taxon>
        <taxon>Chlorophyceae</taxon>
        <taxon>CS clade</taxon>
        <taxon>Chlamydomonadales</taxon>
        <taxon>Chlamydomonadaceae</taxon>
        <taxon>Chlamydomonas</taxon>
    </lineage>
</organism>
<feature type="compositionally biased region" description="Pro residues" evidence="1">
    <location>
        <begin position="78"/>
        <end position="95"/>
    </location>
</feature>
<name>A0A250X5F7_9CHLO</name>
<sequence length="171" mass="17193">MLDSCRLSRVVEPGSSAVLVSTRHAKAWVEAPSALAAPAPLLVNPKPTRGTRASAAAAVVPPPLLINPKPTKGGRAPPAAPAAPPPNADIPPPTLVNPKDGTSHSAVAAASHAAAAINSKHVKKGGKAQTNTRDLAPTALAAIGCSDVATVDPKPCRRSTIAAHPKAKIWA</sequence>
<feature type="region of interest" description="Disordered" evidence="1">
    <location>
        <begin position="67"/>
        <end position="102"/>
    </location>
</feature>
<accession>A0A250X5F7</accession>
<keyword evidence="3" id="KW-1185">Reference proteome</keyword>
<evidence type="ECO:0000256" key="1">
    <source>
        <dbReference type="SAM" id="MobiDB-lite"/>
    </source>
</evidence>
<proteinExistence type="predicted"/>
<gene>
    <name evidence="2" type="ORF">CEUSTIGMA_g5432.t1</name>
</gene>
<comment type="caution">
    <text evidence="2">The sequence shown here is derived from an EMBL/GenBank/DDBJ whole genome shotgun (WGS) entry which is preliminary data.</text>
</comment>